<keyword evidence="2" id="KW-0812">Transmembrane</keyword>
<protein>
    <submittedName>
        <fullName evidence="3">Uncharacterized protein</fullName>
    </submittedName>
</protein>
<feature type="compositionally biased region" description="Basic and acidic residues" evidence="1">
    <location>
        <begin position="58"/>
        <end position="69"/>
    </location>
</feature>
<reference evidence="3" key="1">
    <citation type="submission" date="2022-08" db="UniProtKB">
        <authorList>
            <consortium name="EnsemblMetazoa"/>
        </authorList>
    </citation>
    <scope>IDENTIFICATION</scope>
    <source>
        <strain evidence="3">05x7-T-G4-1.051#20</strain>
    </source>
</reference>
<keyword evidence="2" id="KW-0472">Membrane</keyword>
<feature type="compositionally biased region" description="Basic and acidic residues" evidence="1">
    <location>
        <begin position="84"/>
        <end position="95"/>
    </location>
</feature>
<dbReference type="Proteomes" id="UP000005408">
    <property type="component" value="Unassembled WGS sequence"/>
</dbReference>
<feature type="transmembrane region" description="Helical" evidence="2">
    <location>
        <begin position="229"/>
        <end position="250"/>
    </location>
</feature>
<evidence type="ECO:0000313" key="3">
    <source>
        <dbReference type="EnsemblMetazoa" id="G18021.16:cds"/>
    </source>
</evidence>
<evidence type="ECO:0000256" key="2">
    <source>
        <dbReference type="SAM" id="Phobius"/>
    </source>
</evidence>
<keyword evidence="4" id="KW-1185">Reference proteome</keyword>
<dbReference type="Pfam" id="PF15996">
    <property type="entry name" value="PNISR"/>
    <property type="match status" value="1"/>
</dbReference>
<sequence length="253" mass="29864">LDAAKRKTLPAWIREGLEKMEREKQKKMERERIEQEKKEAEKREQAEKEAMDDMTNDGEPHVPKKSRFDSDDEEDQSSLPPTPVKDRSRSPEQVKRRSPSPQEFKSEEEKQMEFMMKVRKMLTEILLDVTNSEIKSVCKEVYLKEKSRASKGRNDRGLCSLYFMWYLSKGEKTYFGQYDIETLLYMCQMIHWLNNVNVCLYKLVTVSVAHTSNILSLKSVEFSKTIEDLIWRMFTLLPLLILSLILNKYICLS</sequence>
<feature type="compositionally biased region" description="Basic and acidic residues" evidence="1">
    <location>
        <begin position="15"/>
        <end position="51"/>
    </location>
</feature>
<evidence type="ECO:0000313" key="4">
    <source>
        <dbReference type="Proteomes" id="UP000005408"/>
    </source>
</evidence>
<dbReference type="PANTHER" id="PTHR31518">
    <property type="entry name" value="ARGININE/SERINE-RICH PROTEIN PNISR"/>
    <property type="match status" value="1"/>
</dbReference>
<evidence type="ECO:0000256" key="1">
    <source>
        <dbReference type="SAM" id="MobiDB-lite"/>
    </source>
</evidence>
<dbReference type="EnsemblMetazoa" id="G18021.16">
    <property type="protein sequence ID" value="G18021.16:cds"/>
    <property type="gene ID" value="G18021"/>
</dbReference>
<dbReference type="InterPro" id="IPR031937">
    <property type="entry name" value="PNISR"/>
</dbReference>
<feature type="region of interest" description="Disordered" evidence="1">
    <location>
        <begin position="1"/>
        <end position="109"/>
    </location>
</feature>
<accession>A0A8W8JBF8</accession>
<keyword evidence="2" id="KW-1133">Transmembrane helix</keyword>
<name>A0A8W8JBF8_MAGGI</name>
<proteinExistence type="predicted"/>
<dbReference type="AlphaFoldDB" id="A0A8W8JBF8"/>
<organism evidence="3 4">
    <name type="scientific">Magallana gigas</name>
    <name type="common">Pacific oyster</name>
    <name type="synonym">Crassostrea gigas</name>
    <dbReference type="NCBI Taxonomy" id="29159"/>
    <lineage>
        <taxon>Eukaryota</taxon>
        <taxon>Metazoa</taxon>
        <taxon>Spiralia</taxon>
        <taxon>Lophotrochozoa</taxon>
        <taxon>Mollusca</taxon>
        <taxon>Bivalvia</taxon>
        <taxon>Autobranchia</taxon>
        <taxon>Pteriomorphia</taxon>
        <taxon>Ostreida</taxon>
        <taxon>Ostreoidea</taxon>
        <taxon>Ostreidae</taxon>
        <taxon>Magallana</taxon>
    </lineage>
</organism>